<dbReference type="Gene3D" id="3.30.70.270">
    <property type="match status" value="1"/>
</dbReference>
<sequence>MQRRLGDQVNKSLLIYLDDIIVYSPDFQAQASGGGVSWLTQHGLKLQCQKSARRDSGLGEPVTWTEECQQAFHTLKKALLTVPILAFADLNLPFWLCTDAKLEGLGAVLAQVQDGRERVIA</sequence>
<gene>
    <name evidence="2" type="ORF">SKAU_G00278440</name>
</gene>
<dbReference type="PANTHER" id="PTHR33064:SF37">
    <property type="entry name" value="RIBONUCLEASE H"/>
    <property type="match status" value="1"/>
</dbReference>
<keyword evidence="3" id="KW-1185">Reference proteome</keyword>
<dbReference type="EMBL" id="JAINUF010000011">
    <property type="protein sequence ID" value="KAJ8346443.1"/>
    <property type="molecule type" value="Genomic_DNA"/>
</dbReference>
<reference evidence="2" key="1">
    <citation type="journal article" date="2023" name="Science">
        <title>Genome structures resolve the early diversification of teleost fishes.</title>
        <authorList>
            <person name="Parey E."/>
            <person name="Louis A."/>
            <person name="Montfort J."/>
            <person name="Bouchez O."/>
            <person name="Roques C."/>
            <person name="Iampietro C."/>
            <person name="Lluch J."/>
            <person name="Castinel A."/>
            <person name="Donnadieu C."/>
            <person name="Desvignes T."/>
            <person name="Floi Bucao C."/>
            <person name="Jouanno E."/>
            <person name="Wen M."/>
            <person name="Mejri S."/>
            <person name="Dirks R."/>
            <person name="Jansen H."/>
            <person name="Henkel C."/>
            <person name="Chen W.J."/>
            <person name="Zahm M."/>
            <person name="Cabau C."/>
            <person name="Klopp C."/>
            <person name="Thompson A.W."/>
            <person name="Robinson-Rechavi M."/>
            <person name="Braasch I."/>
            <person name="Lecointre G."/>
            <person name="Bobe J."/>
            <person name="Postlethwait J.H."/>
            <person name="Berthelot C."/>
            <person name="Roest Crollius H."/>
            <person name="Guiguen Y."/>
        </authorList>
    </citation>
    <scope>NUCLEOTIDE SEQUENCE</scope>
    <source>
        <strain evidence="2">WJC10195</strain>
    </source>
</reference>
<protein>
    <recommendedName>
        <fullName evidence="1">Reverse transcriptase/retrotransposon-derived protein RNase H-like domain-containing protein</fullName>
    </recommendedName>
</protein>
<evidence type="ECO:0000313" key="2">
    <source>
        <dbReference type="EMBL" id="KAJ8346443.1"/>
    </source>
</evidence>
<dbReference type="PANTHER" id="PTHR33064">
    <property type="entry name" value="POL PROTEIN"/>
    <property type="match status" value="1"/>
</dbReference>
<dbReference type="Proteomes" id="UP001152622">
    <property type="component" value="Chromosome 11"/>
</dbReference>
<dbReference type="Pfam" id="PF17919">
    <property type="entry name" value="RT_RNaseH_2"/>
    <property type="match status" value="1"/>
</dbReference>
<comment type="caution">
    <text evidence="2">The sequence shown here is derived from an EMBL/GenBank/DDBJ whole genome shotgun (WGS) entry which is preliminary data.</text>
</comment>
<dbReference type="AlphaFoldDB" id="A0A9Q1EWJ3"/>
<dbReference type="InterPro" id="IPR043502">
    <property type="entry name" value="DNA/RNA_pol_sf"/>
</dbReference>
<accession>A0A9Q1EWJ3</accession>
<dbReference type="SUPFAM" id="SSF56672">
    <property type="entry name" value="DNA/RNA polymerases"/>
    <property type="match status" value="1"/>
</dbReference>
<evidence type="ECO:0000313" key="3">
    <source>
        <dbReference type="Proteomes" id="UP001152622"/>
    </source>
</evidence>
<dbReference type="InterPro" id="IPR041577">
    <property type="entry name" value="RT_RNaseH_2"/>
</dbReference>
<dbReference type="InterPro" id="IPR051320">
    <property type="entry name" value="Viral_Replic_Matur_Polypro"/>
</dbReference>
<name>A0A9Q1EWJ3_SYNKA</name>
<dbReference type="OrthoDB" id="9908810at2759"/>
<proteinExistence type="predicted"/>
<organism evidence="2 3">
    <name type="scientific">Synaphobranchus kaupii</name>
    <name type="common">Kaup's arrowtooth eel</name>
    <dbReference type="NCBI Taxonomy" id="118154"/>
    <lineage>
        <taxon>Eukaryota</taxon>
        <taxon>Metazoa</taxon>
        <taxon>Chordata</taxon>
        <taxon>Craniata</taxon>
        <taxon>Vertebrata</taxon>
        <taxon>Euteleostomi</taxon>
        <taxon>Actinopterygii</taxon>
        <taxon>Neopterygii</taxon>
        <taxon>Teleostei</taxon>
        <taxon>Anguilliformes</taxon>
        <taxon>Synaphobranchidae</taxon>
        <taxon>Synaphobranchus</taxon>
    </lineage>
</organism>
<evidence type="ECO:0000259" key="1">
    <source>
        <dbReference type="Pfam" id="PF17919"/>
    </source>
</evidence>
<feature type="domain" description="Reverse transcriptase/retrotransposon-derived protein RNase H-like" evidence="1">
    <location>
        <begin position="64"/>
        <end position="121"/>
    </location>
</feature>
<dbReference type="InterPro" id="IPR043128">
    <property type="entry name" value="Rev_trsase/Diguanyl_cyclase"/>
</dbReference>